<feature type="compositionally biased region" description="Low complexity" evidence="1">
    <location>
        <begin position="16"/>
        <end position="27"/>
    </location>
</feature>
<keyword evidence="3" id="KW-1185">Reference proteome</keyword>
<sequence>MRNILGRPLFKFFHSSTATTAPPSSSTEYHQLKEEEDSDERQQNNMQSTSNPICIPKIRNGSSLSDNSICNHEYMLVDISQRLCKSADIEKRRNGANMDQLDRVPVDFSTPSGPTIITNPTEAEYKALTFPYLREILMCGESLAIYEDHSKIYGLASYSMYRAERWFHHSADKRKVERMLLRTGGEDGLRSKIDKYEMYGFARDILRQALVWKFLWVED</sequence>
<dbReference type="EMBL" id="UYRX01000115">
    <property type="protein sequence ID" value="VDK74501.1"/>
    <property type="molecule type" value="Genomic_DNA"/>
</dbReference>
<dbReference type="OrthoDB" id="5790219at2759"/>
<gene>
    <name evidence="2" type="ORF">NLS_LOCUS2498</name>
</gene>
<feature type="compositionally biased region" description="Polar residues" evidence="1">
    <location>
        <begin position="43"/>
        <end position="52"/>
    </location>
</feature>
<feature type="region of interest" description="Disordered" evidence="1">
    <location>
        <begin position="16"/>
        <end position="53"/>
    </location>
</feature>
<name>A0A3P6UBP4_LITSI</name>
<organism evidence="2 3">
    <name type="scientific">Litomosoides sigmodontis</name>
    <name type="common">Filarial nematode worm</name>
    <dbReference type="NCBI Taxonomy" id="42156"/>
    <lineage>
        <taxon>Eukaryota</taxon>
        <taxon>Metazoa</taxon>
        <taxon>Ecdysozoa</taxon>
        <taxon>Nematoda</taxon>
        <taxon>Chromadorea</taxon>
        <taxon>Rhabditida</taxon>
        <taxon>Spirurina</taxon>
        <taxon>Spiruromorpha</taxon>
        <taxon>Filarioidea</taxon>
        <taxon>Onchocercidae</taxon>
        <taxon>Litomosoides</taxon>
    </lineage>
</organism>
<dbReference type="OMA" id="NCLILTM"/>
<dbReference type="Proteomes" id="UP000277928">
    <property type="component" value="Unassembled WGS sequence"/>
</dbReference>
<evidence type="ECO:0000313" key="3">
    <source>
        <dbReference type="Proteomes" id="UP000277928"/>
    </source>
</evidence>
<proteinExistence type="predicted"/>
<protein>
    <submittedName>
        <fullName evidence="2">Uncharacterized protein</fullName>
    </submittedName>
</protein>
<evidence type="ECO:0000256" key="1">
    <source>
        <dbReference type="SAM" id="MobiDB-lite"/>
    </source>
</evidence>
<reference evidence="2 3" key="1">
    <citation type="submission" date="2018-08" db="EMBL/GenBank/DDBJ databases">
        <authorList>
            <person name="Laetsch R D."/>
            <person name="Stevens L."/>
            <person name="Kumar S."/>
            <person name="Blaxter L. M."/>
        </authorList>
    </citation>
    <scope>NUCLEOTIDE SEQUENCE [LARGE SCALE GENOMIC DNA]</scope>
</reference>
<accession>A0A3P6UBP4</accession>
<dbReference type="AlphaFoldDB" id="A0A3P6UBP4"/>
<evidence type="ECO:0000313" key="2">
    <source>
        <dbReference type="EMBL" id="VDK74501.1"/>
    </source>
</evidence>
<dbReference type="STRING" id="42156.A0A3P6UBP4"/>